<feature type="compositionally biased region" description="Basic and acidic residues" evidence="1">
    <location>
        <begin position="38"/>
        <end position="48"/>
    </location>
</feature>
<accession>A0A6J4UMN2</accession>
<evidence type="ECO:0000256" key="1">
    <source>
        <dbReference type="SAM" id="MobiDB-lite"/>
    </source>
</evidence>
<dbReference type="EMBL" id="CADCWH010000175">
    <property type="protein sequence ID" value="CAA9553483.1"/>
    <property type="molecule type" value="Genomic_DNA"/>
</dbReference>
<organism evidence="2">
    <name type="scientific">uncultured Thermomicrobiales bacterium</name>
    <dbReference type="NCBI Taxonomy" id="1645740"/>
    <lineage>
        <taxon>Bacteria</taxon>
        <taxon>Pseudomonadati</taxon>
        <taxon>Thermomicrobiota</taxon>
        <taxon>Thermomicrobia</taxon>
        <taxon>Thermomicrobiales</taxon>
        <taxon>environmental samples</taxon>
    </lineage>
</organism>
<feature type="region of interest" description="Disordered" evidence="1">
    <location>
        <begin position="1"/>
        <end position="48"/>
    </location>
</feature>
<name>A0A6J4UMN2_9BACT</name>
<dbReference type="AlphaFoldDB" id="A0A6J4UMN2"/>
<evidence type="ECO:0000313" key="2">
    <source>
        <dbReference type="EMBL" id="CAA9553483.1"/>
    </source>
</evidence>
<proteinExistence type="predicted"/>
<gene>
    <name evidence="2" type="ORF">AVDCRST_MAG70-1114</name>
</gene>
<protein>
    <submittedName>
        <fullName evidence="2">Uncharacterized protein</fullName>
    </submittedName>
</protein>
<reference evidence="2" key="1">
    <citation type="submission" date="2020-02" db="EMBL/GenBank/DDBJ databases">
        <authorList>
            <person name="Meier V. D."/>
        </authorList>
    </citation>
    <scope>NUCLEOTIDE SEQUENCE</scope>
    <source>
        <strain evidence="2">AVDCRST_MAG70</strain>
    </source>
</reference>
<sequence>MSGPAGQDGGWTMAGRRGTISPVLGGAAPDATVVGADGGRRSLRERSETAHRATVMVFVRQFGRMLCREQAT</sequence>